<dbReference type="EMBL" id="BSYO01000028">
    <property type="protein sequence ID" value="GMH24829.1"/>
    <property type="molecule type" value="Genomic_DNA"/>
</dbReference>
<organism evidence="1 2">
    <name type="scientific">Nepenthes gracilis</name>
    <name type="common">Slender pitcher plant</name>
    <dbReference type="NCBI Taxonomy" id="150966"/>
    <lineage>
        <taxon>Eukaryota</taxon>
        <taxon>Viridiplantae</taxon>
        <taxon>Streptophyta</taxon>
        <taxon>Embryophyta</taxon>
        <taxon>Tracheophyta</taxon>
        <taxon>Spermatophyta</taxon>
        <taxon>Magnoliopsida</taxon>
        <taxon>eudicotyledons</taxon>
        <taxon>Gunneridae</taxon>
        <taxon>Pentapetalae</taxon>
        <taxon>Caryophyllales</taxon>
        <taxon>Nepenthaceae</taxon>
        <taxon>Nepenthes</taxon>
    </lineage>
</organism>
<evidence type="ECO:0000313" key="1">
    <source>
        <dbReference type="EMBL" id="GMH24829.1"/>
    </source>
</evidence>
<protein>
    <submittedName>
        <fullName evidence="1">Uncharacterized protein</fullName>
    </submittedName>
</protein>
<comment type="caution">
    <text evidence="1">The sequence shown here is derived from an EMBL/GenBank/DDBJ whole genome shotgun (WGS) entry which is preliminary data.</text>
</comment>
<keyword evidence="2" id="KW-1185">Reference proteome</keyword>
<proteinExistence type="predicted"/>
<accession>A0AAD3T9E4</accession>
<dbReference type="AlphaFoldDB" id="A0AAD3T9E4"/>
<dbReference type="Proteomes" id="UP001279734">
    <property type="component" value="Unassembled WGS sequence"/>
</dbReference>
<evidence type="ECO:0000313" key="2">
    <source>
        <dbReference type="Proteomes" id="UP001279734"/>
    </source>
</evidence>
<sequence length="324" mass="35569">MAPSTSIVAILQQIQYQFAANQKLHQHQAQQEPPSLFISCYPPTSEKIGAPLAQAAYLNRVYSPMASSSIQQHSPTEAHETEPINIWTSARQKVAQDKAAAGSGFNILLEADEYPRRSGLHCQISTNNPPSTILIHFIQSTCQDKRGNSRRRSLPVEVLQLPCGWVDFFCSANAWLGLTTDAKRVFGLVSLVLYEVVNATFDVEPYLLLYSLFRLAWRWKAPDFLSPLAAMDSVLAACWPGSIPQRCRCLQQTAVAPVGSFFSLQLPCGFGGFSLLCGYMSRDATVAEGCWFGVQSLNAVDVDALADPIVVFLADGYAVLCTRV</sequence>
<gene>
    <name evidence="1" type="ORF">Nepgr_026672</name>
</gene>
<reference evidence="1" key="1">
    <citation type="submission" date="2023-05" db="EMBL/GenBank/DDBJ databases">
        <title>Nepenthes gracilis genome sequencing.</title>
        <authorList>
            <person name="Fukushima K."/>
        </authorList>
    </citation>
    <scope>NUCLEOTIDE SEQUENCE</scope>
    <source>
        <strain evidence="1">SING2019-196</strain>
    </source>
</reference>
<name>A0AAD3T9E4_NEPGR</name>